<evidence type="ECO:0000256" key="4">
    <source>
        <dbReference type="ARBA" id="ARBA00023163"/>
    </source>
</evidence>
<evidence type="ECO:0000259" key="5">
    <source>
        <dbReference type="PROSITE" id="PS50931"/>
    </source>
</evidence>
<feature type="domain" description="HTH lysR-type" evidence="5">
    <location>
        <begin position="1"/>
        <end position="60"/>
    </location>
</feature>
<keyword evidence="4" id="KW-0804">Transcription</keyword>
<comment type="similarity">
    <text evidence="1">Belongs to the LysR transcriptional regulatory family.</text>
</comment>
<comment type="caution">
    <text evidence="6">The sequence shown here is derived from an EMBL/GenBank/DDBJ whole genome shotgun (WGS) entry which is preliminary data.</text>
</comment>
<dbReference type="InterPro" id="IPR005119">
    <property type="entry name" value="LysR_subst-bd"/>
</dbReference>
<dbReference type="InterPro" id="IPR000847">
    <property type="entry name" value="LysR_HTH_N"/>
</dbReference>
<dbReference type="SUPFAM" id="SSF53850">
    <property type="entry name" value="Periplasmic binding protein-like II"/>
    <property type="match status" value="1"/>
</dbReference>
<dbReference type="InterPro" id="IPR036390">
    <property type="entry name" value="WH_DNA-bd_sf"/>
</dbReference>
<evidence type="ECO:0000313" key="6">
    <source>
        <dbReference type="EMBL" id="MBB5868342.1"/>
    </source>
</evidence>
<gene>
    <name evidence="6" type="ORF">F4553_001721</name>
</gene>
<dbReference type="Pfam" id="PF03466">
    <property type="entry name" value="LysR_substrate"/>
    <property type="match status" value="1"/>
</dbReference>
<dbReference type="AlphaFoldDB" id="A0A841BNM6"/>
<name>A0A841BNM6_9ACTN</name>
<dbReference type="GO" id="GO:0003677">
    <property type="term" value="F:DNA binding"/>
    <property type="evidence" value="ECO:0007669"/>
    <property type="project" value="UniProtKB-KW"/>
</dbReference>
<dbReference type="InterPro" id="IPR036388">
    <property type="entry name" value="WH-like_DNA-bd_sf"/>
</dbReference>
<dbReference type="Proteomes" id="UP000587527">
    <property type="component" value="Unassembled WGS sequence"/>
</dbReference>
<dbReference type="Gene3D" id="3.40.190.290">
    <property type="match status" value="1"/>
</dbReference>
<organism evidence="6 7">
    <name type="scientific">Allocatelliglobosispora scoriae</name>
    <dbReference type="NCBI Taxonomy" id="643052"/>
    <lineage>
        <taxon>Bacteria</taxon>
        <taxon>Bacillati</taxon>
        <taxon>Actinomycetota</taxon>
        <taxon>Actinomycetes</taxon>
        <taxon>Micromonosporales</taxon>
        <taxon>Micromonosporaceae</taxon>
        <taxon>Allocatelliglobosispora</taxon>
    </lineage>
</organism>
<evidence type="ECO:0000313" key="7">
    <source>
        <dbReference type="Proteomes" id="UP000587527"/>
    </source>
</evidence>
<dbReference type="PRINTS" id="PR00039">
    <property type="entry name" value="HTHLYSR"/>
</dbReference>
<keyword evidence="7" id="KW-1185">Reference proteome</keyword>
<sequence>MDLEIRHLRVLRAIADTGSVTKAASLLGLAQPAVTAQLQRIERALGGPLFDRDRRGATPTALGELVLARARVVLPAMKGLQEDAAQLAGHRSRPTQWRIGAVNGPILGGLISRLASLEDSLEVLTHPSHWADKLAEMAAERKLDFCIVGVCGDTIPGPAESGLVWREIATDAIFVMLPETHPLARRWEIDLAELSDAQWASMPGDGCFGDCFAAACARSGFSPRTMYEMDFGNAIDVVLAGHAVGLCKATFRRVDGVATVPIAGGPLRWRHLLGWHPRSEAARFAETMHTHAAAAYEESADRNPHYIEWRKAYPQFGPGVPSHDDMTKIISI</sequence>
<accession>A0A841BNM6</accession>
<dbReference type="EMBL" id="JACHMN010000002">
    <property type="protein sequence ID" value="MBB5868342.1"/>
    <property type="molecule type" value="Genomic_DNA"/>
</dbReference>
<dbReference type="PANTHER" id="PTHR30346:SF30">
    <property type="entry name" value="SMALL NEUTRAL PROTEASE REGULATORY PROTEIN"/>
    <property type="match status" value="1"/>
</dbReference>
<dbReference type="GO" id="GO:0003700">
    <property type="term" value="F:DNA-binding transcription factor activity"/>
    <property type="evidence" value="ECO:0007669"/>
    <property type="project" value="InterPro"/>
</dbReference>
<dbReference type="Gene3D" id="1.10.10.10">
    <property type="entry name" value="Winged helix-like DNA-binding domain superfamily/Winged helix DNA-binding domain"/>
    <property type="match status" value="1"/>
</dbReference>
<keyword evidence="2" id="KW-0805">Transcription regulation</keyword>
<dbReference type="GO" id="GO:0032993">
    <property type="term" value="C:protein-DNA complex"/>
    <property type="evidence" value="ECO:0007669"/>
    <property type="project" value="TreeGrafter"/>
</dbReference>
<evidence type="ECO:0000256" key="1">
    <source>
        <dbReference type="ARBA" id="ARBA00009437"/>
    </source>
</evidence>
<reference evidence="6 7" key="1">
    <citation type="submission" date="2020-08" db="EMBL/GenBank/DDBJ databases">
        <title>Sequencing the genomes of 1000 actinobacteria strains.</title>
        <authorList>
            <person name="Klenk H.-P."/>
        </authorList>
    </citation>
    <scope>NUCLEOTIDE SEQUENCE [LARGE SCALE GENOMIC DNA]</scope>
    <source>
        <strain evidence="6 7">DSM 45362</strain>
    </source>
</reference>
<evidence type="ECO:0000256" key="2">
    <source>
        <dbReference type="ARBA" id="ARBA00023015"/>
    </source>
</evidence>
<proteinExistence type="inferred from homology"/>
<dbReference type="PANTHER" id="PTHR30346">
    <property type="entry name" value="TRANSCRIPTIONAL DUAL REGULATOR HCAR-RELATED"/>
    <property type="match status" value="1"/>
</dbReference>
<keyword evidence="3 6" id="KW-0238">DNA-binding</keyword>
<dbReference type="CDD" id="cd08414">
    <property type="entry name" value="PBP2_LTTR_aromatics_like"/>
    <property type="match status" value="1"/>
</dbReference>
<dbReference type="SUPFAM" id="SSF46785">
    <property type="entry name" value="Winged helix' DNA-binding domain"/>
    <property type="match status" value="1"/>
</dbReference>
<protein>
    <submittedName>
        <fullName evidence="6">DNA-binding transcriptional LysR family regulator</fullName>
    </submittedName>
</protein>
<dbReference type="RefSeq" id="WP_184834207.1">
    <property type="nucleotide sequence ID" value="NZ_JACHMN010000002.1"/>
</dbReference>
<dbReference type="PROSITE" id="PS50931">
    <property type="entry name" value="HTH_LYSR"/>
    <property type="match status" value="1"/>
</dbReference>
<dbReference type="Pfam" id="PF00126">
    <property type="entry name" value="HTH_1"/>
    <property type="match status" value="1"/>
</dbReference>
<evidence type="ECO:0000256" key="3">
    <source>
        <dbReference type="ARBA" id="ARBA00023125"/>
    </source>
</evidence>